<comment type="caution">
    <text evidence="1">The sequence shown here is derived from an EMBL/GenBank/DDBJ whole genome shotgun (WGS) entry which is preliminary data.</text>
</comment>
<dbReference type="GO" id="GO:0005506">
    <property type="term" value="F:iron ion binding"/>
    <property type="evidence" value="ECO:0007669"/>
    <property type="project" value="UniProtKB-ARBA"/>
</dbReference>
<protein>
    <submittedName>
        <fullName evidence="1">Phytanoyl-CoA dioxygenase</fullName>
    </submittedName>
</protein>
<dbReference type="SUPFAM" id="SSF51197">
    <property type="entry name" value="Clavaminate synthase-like"/>
    <property type="match status" value="1"/>
</dbReference>
<dbReference type="RefSeq" id="WP_157333390.1">
    <property type="nucleotide sequence ID" value="NZ_RHLK01000002.1"/>
</dbReference>
<dbReference type="AlphaFoldDB" id="A0A7X3JYF6"/>
<dbReference type="OrthoDB" id="9814777at2"/>
<dbReference type="InterPro" id="IPR008775">
    <property type="entry name" value="Phytyl_CoA_dOase-like"/>
</dbReference>
<name>A0A7X3JYF6_9BACL</name>
<dbReference type="PANTHER" id="PTHR20883">
    <property type="entry name" value="PHYTANOYL-COA DIOXYGENASE DOMAIN CONTAINING 1"/>
    <property type="match status" value="1"/>
</dbReference>
<sequence>MSSPYPGAMPDLADSYYLDDSLLEQYRVKGHICLRQAAFVDEISAYRPHIIHAVQNYIGDRSVRPHRQLYMNVWEENEQVRRFVFARRFAKMAAELMGVSGVRLYLDQASFIEPGASITPWHRADAYMLELDPDRIITMWMPLVDVPEPEGPVSYITGSHLLEHSPSKNSLLEAKRAGLPEESCGPLRLGDAVFHSGRILHGAPGNNGVMMREMMTITYFAEDACIIDPEDKSGRAPHLRRLFSGIGPGQPAAGPLTPVLYSNKA</sequence>
<proteinExistence type="predicted"/>
<organism evidence="1 2">
    <name type="scientific">Paenibacillus lutrae</name>
    <dbReference type="NCBI Taxonomy" id="2078573"/>
    <lineage>
        <taxon>Bacteria</taxon>
        <taxon>Bacillati</taxon>
        <taxon>Bacillota</taxon>
        <taxon>Bacilli</taxon>
        <taxon>Bacillales</taxon>
        <taxon>Paenibacillaceae</taxon>
        <taxon>Paenibacillus</taxon>
    </lineage>
</organism>
<dbReference type="GO" id="GO:0016706">
    <property type="term" value="F:2-oxoglutarate-dependent dioxygenase activity"/>
    <property type="evidence" value="ECO:0007669"/>
    <property type="project" value="UniProtKB-ARBA"/>
</dbReference>
<dbReference type="EMBL" id="RHLK01000002">
    <property type="protein sequence ID" value="MVO98865.1"/>
    <property type="molecule type" value="Genomic_DNA"/>
</dbReference>
<accession>A0A7X3JYF6</accession>
<reference evidence="1 2" key="1">
    <citation type="journal article" date="2019" name="Microorganisms">
        <title>Paenibacillus lutrae sp. nov., A Chitinolytic Species Isolated from A River Otter in Castril Natural Park, Granada, Spain.</title>
        <authorList>
            <person name="Rodriguez M."/>
            <person name="Reina J.C."/>
            <person name="Bejar V."/>
            <person name="Llamas I."/>
        </authorList>
    </citation>
    <scope>NUCLEOTIDE SEQUENCE [LARGE SCALE GENOMIC DNA]</scope>
    <source>
        <strain evidence="1 2">N10</strain>
    </source>
</reference>
<dbReference type="Pfam" id="PF05721">
    <property type="entry name" value="PhyH"/>
    <property type="match status" value="1"/>
</dbReference>
<gene>
    <name evidence="1" type="ORF">EDM21_04920</name>
</gene>
<dbReference type="Gene3D" id="2.60.120.620">
    <property type="entry name" value="q2cbj1_9rhob like domain"/>
    <property type="match status" value="1"/>
</dbReference>
<evidence type="ECO:0000313" key="2">
    <source>
        <dbReference type="Proteomes" id="UP000490800"/>
    </source>
</evidence>
<evidence type="ECO:0000313" key="1">
    <source>
        <dbReference type="EMBL" id="MVO98865.1"/>
    </source>
</evidence>
<keyword evidence="1" id="KW-0560">Oxidoreductase</keyword>
<keyword evidence="2" id="KW-1185">Reference proteome</keyword>
<dbReference type="PANTHER" id="PTHR20883:SF49">
    <property type="entry name" value="PHYTANOYL-COA DIOXYGENASE"/>
    <property type="match status" value="1"/>
</dbReference>
<dbReference type="Proteomes" id="UP000490800">
    <property type="component" value="Unassembled WGS sequence"/>
</dbReference>
<keyword evidence="1" id="KW-0223">Dioxygenase</keyword>